<dbReference type="Pfam" id="PF18199">
    <property type="entry name" value="Dynein_C"/>
    <property type="match status" value="1"/>
</dbReference>
<feature type="non-terminal residue" evidence="2">
    <location>
        <position position="1"/>
    </location>
</feature>
<proteinExistence type="predicted"/>
<keyword evidence="3" id="KW-1185">Reference proteome</keyword>
<dbReference type="EMBL" id="VWZK01037383">
    <property type="protein sequence ID" value="NXG81247.1"/>
    <property type="molecule type" value="Genomic_DNA"/>
</dbReference>
<evidence type="ECO:0000313" key="3">
    <source>
        <dbReference type="Proteomes" id="UP000578343"/>
    </source>
</evidence>
<dbReference type="Proteomes" id="UP000578343">
    <property type="component" value="Unassembled WGS sequence"/>
</dbReference>
<feature type="non-terminal residue" evidence="2">
    <location>
        <position position="94"/>
    </location>
</feature>
<dbReference type="InterPro" id="IPR041228">
    <property type="entry name" value="Dynein_C"/>
</dbReference>
<feature type="domain" description="Dynein heavy chain C-terminal" evidence="1">
    <location>
        <begin position="1"/>
        <end position="45"/>
    </location>
</feature>
<reference evidence="2 3" key="1">
    <citation type="submission" date="2019-09" db="EMBL/GenBank/DDBJ databases">
        <title>Bird 10,000 Genomes (B10K) Project - Family phase.</title>
        <authorList>
            <person name="Zhang G."/>
        </authorList>
    </citation>
    <scope>NUCLEOTIDE SEQUENCE [LARGE SCALE GENOMIC DNA]</scope>
    <source>
        <strain evidence="2">B10K-DU-001-21</strain>
        <tissue evidence="2">Muscle</tissue>
    </source>
</reference>
<organism evidence="2 3">
    <name type="scientific">Baryphthengus martii</name>
    <name type="common">Rufous motmot</name>
    <dbReference type="NCBI Taxonomy" id="176943"/>
    <lineage>
        <taxon>Eukaryota</taxon>
        <taxon>Metazoa</taxon>
        <taxon>Chordata</taxon>
        <taxon>Craniata</taxon>
        <taxon>Vertebrata</taxon>
        <taxon>Euteleostomi</taxon>
        <taxon>Archelosauria</taxon>
        <taxon>Archosauria</taxon>
        <taxon>Dinosauria</taxon>
        <taxon>Saurischia</taxon>
        <taxon>Theropoda</taxon>
        <taxon>Coelurosauria</taxon>
        <taxon>Aves</taxon>
        <taxon>Neognathae</taxon>
        <taxon>Neoaves</taxon>
        <taxon>Telluraves</taxon>
        <taxon>Coraciimorphae</taxon>
        <taxon>Coraciiformes</taxon>
        <taxon>Momotidae</taxon>
        <taxon>Baryphthengus</taxon>
    </lineage>
</organism>
<dbReference type="OrthoDB" id="10251809at2759"/>
<evidence type="ECO:0000259" key="1">
    <source>
        <dbReference type="Pfam" id="PF18199"/>
    </source>
</evidence>
<sequence length="94" mass="10887">MEELANALFYDSIPDSWTRRAYPSLLSLGAWYADLLLRIRVSRPLVAVHAEGVGEYPQKTSSHLQQQTGLFFDINLSSLKYLKRPQEREQTFEK</sequence>
<name>A0A7K9EWR8_BARMA</name>
<dbReference type="AlphaFoldDB" id="A0A7K9EWR8"/>
<dbReference type="Gene3D" id="1.20.1270.280">
    <property type="match status" value="1"/>
</dbReference>
<protein>
    <submittedName>
        <fullName evidence="2">DYH17 protein</fullName>
    </submittedName>
</protein>
<gene>
    <name evidence="2" type="primary">Dnah17_0</name>
    <name evidence="2" type="ORF">BARMAR_R14705</name>
</gene>
<evidence type="ECO:0000313" key="2">
    <source>
        <dbReference type="EMBL" id="NXG81247.1"/>
    </source>
</evidence>
<comment type="caution">
    <text evidence="2">The sequence shown here is derived from an EMBL/GenBank/DDBJ whole genome shotgun (WGS) entry which is preliminary data.</text>
</comment>
<accession>A0A7K9EWR8</accession>